<evidence type="ECO:0000313" key="1">
    <source>
        <dbReference type="EMBL" id="GGO89091.1"/>
    </source>
</evidence>
<dbReference type="EMBL" id="BMLT01000021">
    <property type="protein sequence ID" value="GGO89091.1"/>
    <property type="molecule type" value="Genomic_DNA"/>
</dbReference>
<dbReference type="AlphaFoldDB" id="A0A917ZQU5"/>
<keyword evidence="2" id="KW-1185">Reference proteome</keyword>
<accession>A0A917ZQU5</accession>
<sequence length="75" mass="8234">MIDIGIFTAGDRVAITRALFEAQSEAAAMDLLKIAQKMGITREDLTETCERLERDLGRGARAAVAWVAKRLERAA</sequence>
<proteinExistence type="predicted"/>
<protein>
    <submittedName>
        <fullName evidence="1">Uncharacterized protein</fullName>
    </submittedName>
</protein>
<dbReference type="Proteomes" id="UP000599578">
    <property type="component" value="Unassembled WGS sequence"/>
</dbReference>
<name>A0A917ZQU5_9GAMM</name>
<evidence type="ECO:0000313" key="2">
    <source>
        <dbReference type="Proteomes" id="UP000599578"/>
    </source>
</evidence>
<dbReference type="RefSeq" id="WP_188862996.1">
    <property type="nucleotide sequence ID" value="NZ_BMLT01000021.1"/>
</dbReference>
<gene>
    <name evidence="1" type="ORF">GCM10011348_46030</name>
</gene>
<comment type="caution">
    <text evidence="1">The sequence shown here is derived from an EMBL/GenBank/DDBJ whole genome shotgun (WGS) entry which is preliminary data.</text>
</comment>
<reference evidence="1 2" key="1">
    <citation type="journal article" date="2014" name="Int. J. Syst. Evol. Microbiol.">
        <title>Complete genome sequence of Corynebacterium casei LMG S-19264T (=DSM 44701T), isolated from a smear-ripened cheese.</title>
        <authorList>
            <consortium name="US DOE Joint Genome Institute (JGI-PGF)"/>
            <person name="Walter F."/>
            <person name="Albersmeier A."/>
            <person name="Kalinowski J."/>
            <person name="Ruckert C."/>
        </authorList>
    </citation>
    <scope>NUCLEOTIDE SEQUENCE [LARGE SCALE GENOMIC DNA]</scope>
    <source>
        <strain evidence="1 2">CGMCC 1.7286</strain>
    </source>
</reference>
<organism evidence="1 2">
    <name type="scientific">Marinobacterium nitratireducens</name>
    <dbReference type="NCBI Taxonomy" id="518897"/>
    <lineage>
        <taxon>Bacteria</taxon>
        <taxon>Pseudomonadati</taxon>
        <taxon>Pseudomonadota</taxon>
        <taxon>Gammaproteobacteria</taxon>
        <taxon>Oceanospirillales</taxon>
        <taxon>Oceanospirillaceae</taxon>
        <taxon>Marinobacterium</taxon>
    </lineage>
</organism>